<dbReference type="GO" id="GO:0043565">
    <property type="term" value="F:sequence-specific DNA binding"/>
    <property type="evidence" value="ECO:0007669"/>
    <property type="project" value="InterPro"/>
</dbReference>
<comment type="caution">
    <text evidence="5">The sequence shown here is derived from an EMBL/GenBank/DDBJ whole genome shotgun (WGS) entry which is preliminary data.</text>
</comment>
<gene>
    <name evidence="5" type="ORF">DYI23_10405</name>
</gene>
<sequence>MMEDDLKGIHNIGFLLIPGFALMSYASAAEPLRAANVIAARDLYRVRAFSPDGASSVTCSSGVPVPTLPLPKANDGSSVSTLPHSLFVCAGGDPADWNYPSILGPLRQLARAGVRIGGISGGPYLLAAAGLLSGCRFTIHWEHAPALKEAFPDLEPERTRYIIDGNRITCGGGVAPLDMMHGLISQRMGSGFARRVSDWYLHTHVGASEAPQRASLAERYGVHHPVLLTVIEKMEATLEVPLGRDAMASFAGISPRHLDRLFTEQLGESFGAVYRRLRLEHAKVLLRQSPLSVSEIAFATGFSSSGHFSRAFRQMFGQTPGTARRQVSPSQ</sequence>
<dbReference type="InterPro" id="IPR002818">
    <property type="entry name" value="DJ-1/PfpI"/>
</dbReference>
<dbReference type="InterPro" id="IPR009057">
    <property type="entry name" value="Homeodomain-like_sf"/>
</dbReference>
<dbReference type="PANTHER" id="PTHR46796:SF6">
    <property type="entry name" value="ARAC SUBFAMILY"/>
    <property type="match status" value="1"/>
</dbReference>
<dbReference type="InterPro" id="IPR020449">
    <property type="entry name" value="Tscrpt_reg_AraC-type_HTH"/>
</dbReference>
<evidence type="ECO:0000259" key="4">
    <source>
        <dbReference type="PROSITE" id="PS01124"/>
    </source>
</evidence>
<keyword evidence="2" id="KW-0238">DNA-binding</keyword>
<dbReference type="InterPro" id="IPR018060">
    <property type="entry name" value="HTH_AraC"/>
</dbReference>
<dbReference type="CDD" id="cd03136">
    <property type="entry name" value="GATase1_AraC_ArgR_like"/>
    <property type="match status" value="1"/>
</dbReference>
<dbReference type="Proteomes" id="UP000705379">
    <property type="component" value="Unassembled WGS sequence"/>
</dbReference>
<evidence type="ECO:0000313" key="5">
    <source>
        <dbReference type="EMBL" id="MBS8260630.1"/>
    </source>
</evidence>
<keyword evidence="1" id="KW-0805">Transcription regulation</keyword>
<dbReference type="SUPFAM" id="SSF46689">
    <property type="entry name" value="Homeodomain-like"/>
    <property type="match status" value="1"/>
</dbReference>
<dbReference type="PRINTS" id="PR00032">
    <property type="entry name" value="HTHARAC"/>
</dbReference>
<protein>
    <submittedName>
        <fullName evidence="5">GlxA family transcriptional regulator</fullName>
    </submittedName>
</protein>
<dbReference type="EMBL" id="QTKU01000002">
    <property type="protein sequence ID" value="MBS8260630.1"/>
    <property type="molecule type" value="Genomic_DNA"/>
</dbReference>
<dbReference type="InterPro" id="IPR029062">
    <property type="entry name" value="Class_I_gatase-like"/>
</dbReference>
<dbReference type="RefSeq" id="WP_213216131.1">
    <property type="nucleotide sequence ID" value="NZ_QTKU01000002.1"/>
</dbReference>
<accession>A0A944CDS8</accession>
<dbReference type="PROSITE" id="PS01124">
    <property type="entry name" value="HTH_ARAC_FAMILY_2"/>
    <property type="match status" value="1"/>
</dbReference>
<evidence type="ECO:0000256" key="2">
    <source>
        <dbReference type="ARBA" id="ARBA00023125"/>
    </source>
</evidence>
<dbReference type="AlphaFoldDB" id="A0A944CDS8"/>
<dbReference type="InterPro" id="IPR018062">
    <property type="entry name" value="HTH_AraC-typ_CS"/>
</dbReference>
<evidence type="ECO:0000256" key="3">
    <source>
        <dbReference type="ARBA" id="ARBA00023163"/>
    </source>
</evidence>
<keyword evidence="3" id="KW-0804">Transcription</keyword>
<dbReference type="InterPro" id="IPR050204">
    <property type="entry name" value="AraC_XylS_family_regulators"/>
</dbReference>
<dbReference type="PANTHER" id="PTHR46796">
    <property type="entry name" value="HTH-TYPE TRANSCRIPTIONAL ACTIVATOR RHAS-RELATED"/>
    <property type="match status" value="1"/>
</dbReference>
<evidence type="ECO:0000256" key="1">
    <source>
        <dbReference type="ARBA" id="ARBA00023015"/>
    </source>
</evidence>
<reference evidence="5" key="2">
    <citation type="journal article" date="2021" name="Microorganisms">
        <title>Bacterial Dimethylsulfoniopropionate Biosynthesis in the East China Sea.</title>
        <authorList>
            <person name="Liu J."/>
            <person name="Zhang Y."/>
            <person name="Liu J."/>
            <person name="Zhong H."/>
            <person name="Williams B.T."/>
            <person name="Zheng Y."/>
            <person name="Curson A.R.J."/>
            <person name="Sun C."/>
            <person name="Sun H."/>
            <person name="Song D."/>
            <person name="Wagner Mackenzie B."/>
            <person name="Bermejo Martinez A."/>
            <person name="Todd J.D."/>
            <person name="Zhang X.H."/>
        </authorList>
    </citation>
    <scope>NUCLEOTIDE SEQUENCE</scope>
    <source>
        <strain evidence="5">AESS21</strain>
    </source>
</reference>
<dbReference type="SMART" id="SM00342">
    <property type="entry name" value="HTH_ARAC"/>
    <property type="match status" value="1"/>
</dbReference>
<evidence type="ECO:0000313" key="6">
    <source>
        <dbReference type="Proteomes" id="UP000705379"/>
    </source>
</evidence>
<dbReference type="GO" id="GO:0003700">
    <property type="term" value="F:DNA-binding transcription factor activity"/>
    <property type="evidence" value="ECO:0007669"/>
    <property type="project" value="InterPro"/>
</dbReference>
<organism evidence="5 6">
    <name type="scientific">Roseibium polysiphoniae</name>
    <dbReference type="NCBI Taxonomy" id="2571221"/>
    <lineage>
        <taxon>Bacteria</taxon>
        <taxon>Pseudomonadati</taxon>
        <taxon>Pseudomonadota</taxon>
        <taxon>Alphaproteobacteria</taxon>
        <taxon>Hyphomicrobiales</taxon>
        <taxon>Stappiaceae</taxon>
        <taxon>Roseibium</taxon>
    </lineage>
</organism>
<dbReference type="SUPFAM" id="SSF52317">
    <property type="entry name" value="Class I glutamine amidotransferase-like"/>
    <property type="match status" value="1"/>
</dbReference>
<dbReference type="Pfam" id="PF12833">
    <property type="entry name" value="HTH_18"/>
    <property type="match status" value="1"/>
</dbReference>
<feature type="domain" description="HTH araC/xylS-type" evidence="4">
    <location>
        <begin position="228"/>
        <end position="326"/>
    </location>
</feature>
<dbReference type="Gene3D" id="3.40.50.880">
    <property type="match status" value="1"/>
</dbReference>
<dbReference type="Pfam" id="PF01965">
    <property type="entry name" value="DJ-1_PfpI"/>
    <property type="match status" value="1"/>
</dbReference>
<name>A0A944CDS8_9HYPH</name>
<dbReference type="Gene3D" id="1.10.10.60">
    <property type="entry name" value="Homeodomain-like"/>
    <property type="match status" value="1"/>
</dbReference>
<dbReference type="PROSITE" id="PS00041">
    <property type="entry name" value="HTH_ARAC_FAMILY_1"/>
    <property type="match status" value="1"/>
</dbReference>
<proteinExistence type="predicted"/>
<reference evidence="5" key="1">
    <citation type="submission" date="2018-08" db="EMBL/GenBank/DDBJ databases">
        <authorList>
            <person name="Jin W."/>
            <person name="Wang H."/>
            <person name="Yang Y."/>
            <person name="Li M."/>
            <person name="Liu J."/>
        </authorList>
    </citation>
    <scope>NUCLEOTIDE SEQUENCE</scope>
    <source>
        <strain evidence="5">AESS21</strain>
    </source>
</reference>